<organism evidence="1 2">
    <name type="scientific">Malus domestica</name>
    <name type="common">Apple</name>
    <name type="synonym">Pyrus malus</name>
    <dbReference type="NCBI Taxonomy" id="3750"/>
    <lineage>
        <taxon>Eukaryota</taxon>
        <taxon>Viridiplantae</taxon>
        <taxon>Streptophyta</taxon>
        <taxon>Embryophyta</taxon>
        <taxon>Tracheophyta</taxon>
        <taxon>Spermatophyta</taxon>
        <taxon>Magnoliopsida</taxon>
        <taxon>eudicotyledons</taxon>
        <taxon>Gunneridae</taxon>
        <taxon>Pentapetalae</taxon>
        <taxon>rosids</taxon>
        <taxon>fabids</taxon>
        <taxon>Rosales</taxon>
        <taxon>Rosaceae</taxon>
        <taxon>Amygdaloideae</taxon>
        <taxon>Maleae</taxon>
        <taxon>Malus</taxon>
    </lineage>
</organism>
<reference evidence="1 2" key="1">
    <citation type="submission" date="2018-10" db="EMBL/GenBank/DDBJ databases">
        <title>A high-quality apple genome assembly.</title>
        <authorList>
            <person name="Hu J."/>
        </authorList>
    </citation>
    <scope>NUCLEOTIDE SEQUENCE [LARGE SCALE GENOMIC DNA]</scope>
    <source>
        <strain evidence="2">cv. HFTH1</strain>
        <tissue evidence="1">Young leaf</tissue>
    </source>
</reference>
<accession>A0A498IGD5</accession>
<name>A0A498IGD5_MALDO</name>
<proteinExistence type="predicted"/>
<evidence type="ECO:0000313" key="2">
    <source>
        <dbReference type="Proteomes" id="UP000290289"/>
    </source>
</evidence>
<dbReference type="EMBL" id="RDQH01000337">
    <property type="protein sequence ID" value="RXH82658.1"/>
    <property type="molecule type" value="Genomic_DNA"/>
</dbReference>
<gene>
    <name evidence="1" type="ORF">DVH24_002430</name>
</gene>
<sequence length="217" mass="24423">MLFTTKILKVWRKNHPEGNPSGTDPDWLSGKQESLKASQRQKAAAYVIGYPWQLLLSLQAIQAIQGLQAIQAIQGLQAIQGNQIGLKTPRGVNLPVVLVQVNTFHTLTQLRIELDRLRDSLKAFLVPLSPYTLIIEHSTFFELEIKDEDVVLVVTVRHHEDNASGGAEEVSVEIEAWKTVESLKKILVNHPSGFQTPELQNYMLLHCGKLMREKETN</sequence>
<protein>
    <submittedName>
        <fullName evidence="1">Uncharacterized protein</fullName>
    </submittedName>
</protein>
<comment type="caution">
    <text evidence="1">The sequence shown here is derived from an EMBL/GenBank/DDBJ whole genome shotgun (WGS) entry which is preliminary data.</text>
</comment>
<dbReference type="AlphaFoldDB" id="A0A498IGD5"/>
<keyword evidence="2" id="KW-1185">Reference proteome</keyword>
<evidence type="ECO:0000313" key="1">
    <source>
        <dbReference type="EMBL" id="RXH82658.1"/>
    </source>
</evidence>
<dbReference type="Proteomes" id="UP000290289">
    <property type="component" value="Chromosome 11"/>
</dbReference>